<evidence type="ECO:0000256" key="7">
    <source>
        <dbReference type="RuleBase" id="RU004168"/>
    </source>
</evidence>
<comment type="catalytic activity">
    <reaction evidence="4 5 6">
        <text>an acyl phosphate + H2O = a carboxylate + phosphate + H(+)</text>
        <dbReference type="Rhea" id="RHEA:14965"/>
        <dbReference type="ChEBI" id="CHEBI:15377"/>
        <dbReference type="ChEBI" id="CHEBI:15378"/>
        <dbReference type="ChEBI" id="CHEBI:29067"/>
        <dbReference type="ChEBI" id="CHEBI:43474"/>
        <dbReference type="ChEBI" id="CHEBI:59918"/>
        <dbReference type="EC" id="3.6.1.7"/>
    </reaction>
</comment>
<organism evidence="9 10">
    <name type="scientific">Eubacterium callanderi</name>
    <dbReference type="NCBI Taxonomy" id="53442"/>
    <lineage>
        <taxon>Bacteria</taxon>
        <taxon>Bacillati</taxon>
        <taxon>Bacillota</taxon>
        <taxon>Clostridia</taxon>
        <taxon>Eubacteriales</taxon>
        <taxon>Eubacteriaceae</taxon>
        <taxon>Eubacterium</taxon>
    </lineage>
</organism>
<dbReference type="SUPFAM" id="SSF54975">
    <property type="entry name" value="Acylphosphatase/BLUF domain-like"/>
    <property type="match status" value="1"/>
</dbReference>
<feature type="active site" evidence="5">
    <location>
        <position position="19"/>
    </location>
</feature>
<keyword evidence="5 6" id="KW-0378">Hydrolase</keyword>
<dbReference type="GO" id="GO:0003998">
    <property type="term" value="F:acylphosphatase activity"/>
    <property type="evidence" value="ECO:0007669"/>
    <property type="project" value="UniProtKB-EC"/>
</dbReference>
<dbReference type="AlphaFoldDB" id="A0A853JKN9"/>
<feature type="domain" description="Acylphosphatase-like" evidence="8">
    <location>
        <begin position="4"/>
        <end position="90"/>
    </location>
</feature>
<dbReference type="InterPro" id="IPR020456">
    <property type="entry name" value="Acylphosphatase"/>
</dbReference>
<dbReference type="InterPro" id="IPR017968">
    <property type="entry name" value="Acylphosphatase_CS"/>
</dbReference>
<evidence type="ECO:0000256" key="5">
    <source>
        <dbReference type="PROSITE-ProRule" id="PRU00520"/>
    </source>
</evidence>
<dbReference type="PROSITE" id="PS00150">
    <property type="entry name" value="ACYLPHOSPHATASE_1"/>
    <property type="match status" value="1"/>
</dbReference>
<dbReference type="Gene3D" id="3.30.70.100">
    <property type="match status" value="1"/>
</dbReference>
<evidence type="ECO:0000256" key="4">
    <source>
        <dbReference type="ARBA" id="ARBA00047645"/>
    </source>
</evidence>
<dbReference type="EC" id="3.6.1.7" evidence="2 5"/>
<sequence length="90" mass="10412">MMKRYYIIVEGRVQGVGFRYFVQSIAAGYGLTGWVRNLENGMVDMEIQGEEALIHKFMTAVRKGNHFIRVEDYSMKPIALGLDSKFKIKY</sequence>
<name>A0A853JKN9_9FIRM</name>
<evidence type="ECO:0000256" key="3">
    <source>
        <dbReference type="ARBA" id="ARBA00015991"/>
    </source>
</evidence>
<accession>A0A853JKN9</accession>
<dbReference type="Proteomes" id="UP000586254">
    <property type="component" value="Unassembled WGS sequence"/>
</dbReference>
<dbReference type="EMBL" id="JACCKS010000006">
    <property type="protein sequence ID" value="NZA37933.1"/>
    <property type="molecule type" value="Genomic_DNA"/>
</dbReference>
<protein>
    <recommendedName>
        <fullName evidence="3 5">Acylphosphatase</fullName>
        <ecNumber evidence="2 5">3.6.1.7</ecNumber>
    </recommendedName>
</protein>
<comment type="caution">
    <text evidence="9">The sequence shown here is derived from an EMBL/GenBank/DDBJ whole genome shotgun (WGS) entry which is preliminary data.</text>
</comment>
<dbReference type="PROSITE" id="PS51160">
    <property type="entry name" value="ACYLPHOSPHATASE_3"/>
    <property type="match status" value="1"/>
</dbReference>
<dbReference type="PANTHER" id="PTHR47268">
    <property type="entry name" value="ACYLPHOSPHATASE"/>
    <property type="match status" value="1"/>
</dbReference>
<evidence type="ECO:0000256" key="1">
    <source>
        <dbReference type="ARBA" id="ARBA00005614"/>
    </source>
</evidence>
<evidence type="ECO:0000256" key="6">
    <source>
        <dbReference type="RuleBase" id="RU000553"/>
    </source>
</evidence>
<evidence type="ECO:0000256" key="2">
    <source>
        <dbReference type="ARBA" id="ARBA00012150"/>
    </source>
</evidence>
<comment type="similarity">
    <text evidence="1 7">Belongs to the acylphosphatase family.</text>
</comment>
<evidence type="ECO:0000313" key="10">
    <source>
        <dbReference type="Proteomes" id="UP000586254"/>
    </source>
</evidence>
<dbReference type="InterPro" id="IPR036046">
    <property type="entry name" value="Acylphosphatase-like_dom_sf"/>
</dbReference>
<evidence type="ECO:0000259" key="8">
    <source>
        <dbReference type="PROSITE" id="PS51160"/>
    </source>
</evidence>
<reference evidence="9 10" key="1">
    <citation type="submission" date="2020-07" db="EMBL/GenBank/DDBJ databases">
        <title>Organ Donor 1.</title>
        <authorList>
            <person name="Marsh A.J."/>
            <person name="Azcarate-Peril M.A."/>
        </authorList>
    </citation>
    <scope>NUCLEOTIDE SEQUENCE [LARGE SCALE GENOMIC DNA]</scope>
    <source>
        <strain evidence="9 10">AMC0717</strain>
    </source>
</reference>
<dbReference type="RefSeq" id="WP_180493213.1">
    <property type="nucleotide sequence ID" value="NZ_JACCKS010000006.1"/>
</dbReference>
<dbReference type="InterPro" id="IPR001792">
    <property type="entry name" value="Acylphosphatase-like_dom"/>
</dbReference>
<evidence type="ECO:0000313" key="9">
    <source>
        <dbReference type="EMBL" id="NZA37933.1"/>
    </source>
</evidence>
<dbReference type="PANTHER" id="PTHR47268:SF4">
    <property type="entry name" value="ACYLPHOSPHATASE"/>
    <property type="match status" value="1"/>
</dbReference>
<dbReference type="Pfam" id="PF00708">
    <property type="entry name" value="Acylphosphatase"/>
    <property type="match status" value="1"/>
</dbReference>
<dbReference type="PROSITE" id="PS00151">
    <property type="entry name" value="ACYLPHOSPHATASE_2"/>
    <property type="match status" value="1"/>
</dbReference>
<proteinExistence type="inferred from homology"/>
<gene>
    <name evidence="9" type="ORF">H0N91_07205</name>
</gene>
<feature type="active site" evidence="5">
    <location>
        <position position="37"/>
    </location>
</feature>